<dbReference type="InterPro" id="IPR011053">
    <property type="entry name" value="Single_hybrid_motif"/>
</dbReference>
<protein>
    <recommendedName>
        <fullName evidence="7">Dihydrolipoamide acetyltransferase component of pyruvate dehydrogenase complex</fullName>
        <ecNumber evidence="7">2.3.1.-</ecNumber>
    </recommendedName>
</protein>
<evidence type="ECO:0000259" key="9">
    <source>
        <dbReference type="PROSITE" id="PS50968"/>
    </source>
</evidence>
<dbReference type="GO" id="GO:0031405">
    <property type="term" value="F:lipoic acid binding"/>
    <property type="evidence" value="ECO:0007669"/>
    <property type="project" value="TreeGrafter"/>
</dbReference>
<dbReference type="GO" id="GO:0016407">
    <property type="term" value="F:acetyltransferase activity"/>
    <property type="evidence" value="ECO:0007669"/>
    <property type="project" value="TreeGrafter"/>
</dbReference>
<dbReference type="EC" id="2.3.1.-" evidence="7"/>
<dbReference type="EMBL" id="FWDO01000004">
    <property type="protein sequence ID" value="SLM18326.1"/>
    <property type="molecule type" value="Genomic_DNA"/>
</dbReference>
<sequence length="401" mass="42762">MATEILLPQWAMGLMEGTVAHWLKAVGDYVETGEPLAEVEEAKVTGEVSAPAAGYLLKILVQEGETVPVRSPICLIGTKEELQAQAQTPQETSQTTSPPTAASAAPSPALTKTPEAQPGGSKQVTPIARKLAAEYKLDLSTIQGSGPGGRITEADVRQAYAMHGASKETEIPLAGMRGAVAQRMAESLHNSAQLTITMQADVTELLRQREALKGSEKSNTAESGGGAVNVTLTDVIIKATTLTLKKHPRLNGWVEKEKIRLPSEIHIGLAVALDEGLIVPVIRNADRKTLREIAVESKQLAQKARNKALTPDETFGSTFTITNLGTYGVGFFTPIINPPEIAILGVGAVNDCPVSQNDVLAWRKMLPLSLTIDHRAIDGAPAAAFLRDLKDCLEHLDLQTL</sequence>
<dbReference type="Gene3D" id="3.30.559.10">
    <property type="entry name" value="Chloramphenicol acetyltransferase-like domain"/>
    <property type="match status" value="1"/>
</dbReference>
<gene>
    <name evidence="11" type="primary">acoC</name>
    <name evidence="11" type="ORF">SPIRO4BDMA_40898</name>
</gene>
<dbReference type="InterPro" id="IPR000089">
    <property type="entry name" value="Biotin_lipoyl"/>
</dbReference>
<feature type="domain" description="Peripheral subunit-binding (PSBD)" evidence="10">
    <location>
        <begin position="123"/>
        <end position="160"/>
    </location>
</feature>
<evidence type="ECO:0000256" key="6">
    <source>
        <dbReference type="ARBA" id="ARBA00023315"/>
    </source>
</evidence>
<feature type="domain" description="Lipoyl-binding" evidence="9">
    <location>
        <begin position="2"/>
        <end position="77"/>
    </location>
</feature>
<proteinExistence type="inferred from homology"/>
<dbReference type="SUPFAM" id="SSF51230">
    <property type="entry name" value="Single hybrid motif"/>
    <property type="match status" value="1"/>
</dbReference>
<organism evidence="11">
    <name type="scientific">uncultured spirochete</name>
    <dbReference type="NCBI Taxonomy" id="156406"/>
    <lineage>
        <taxon>Bacteria</taxon>
        <taxon>Pseudomonadati</taxon>
        <taxon>Spirochaetota</taxon>
        <taxon>Spirochaetia</taxon>
        <taxon>Spirochaetales</taxon>
        <taxon>environmental samples</taxon>
    </lineage>
</organism>
<evidence type="ECO:0000256" key="7">
    <source>
        <dbReference type="RuleBase" id="RU003423"/>
    </source>
</evidence>
<dbReference type="PANTHER" id="PTHR43178:SF5">
    <property type="entry name" value="LIPOAMIDE ACYLTRANSFERASE COMPONENT OF BRANCHED-CHAIN ALPHA-KETO ACID DEHYDROGENASE COMPLEX, MITOCHONDRIAL"/>
    <property type="match status" value="1"/>
</dbReference>
<dbReference type="SUPFAM" id="SSF52777">
    <property type="entry name" value="CoA-dependent acyltransferases"/>
    <property type="match status" value="1"/>
</dbReference>
<comment type="similarity">
    <text evidence="2 7">Belongs to the 2-oxoacid dehydrogenase family.</text>
</comment>
<evidence type="ECO:0000313" key="11">
    <source>
        <dbReference type="EMBL" id="SLM18326.1"/>
    </source>
</evidence>
<dbReference type="PROSITE" id="PS50968">
    <property type="entry name" value="BIOTINYL_LIPOYL"/>
    <property type="match status" value="1"/>
</dbReference>
<dbReference type="AlphaFoldDB" id="A0A3P3XPV0"/>
<dbReference type="PROSITE" id="PS51826">
    <property type="entry name" value="PSBD"/>
    <property type="match status" value="1"/>
</dbReference>
<dbReference type="CDD" id="cd06849">
    <property type="entry name" value="lipoyl_domain"/>
    <property type="match status" value="1"/>
</dbReference>
<evidence type="ECO:0000256" key="8">
    <source>
        <dbReference type="SAM" id="MobiDB-lite"/>
    </source>
</evidence>
<feature type="region of interest" description="Disordered" evidence="8">
    <location>
        <begin position="82"/>
        <end position="123"/>
    </location>
</feature>
<dbReference type="Pfam" id="PF00364">
    <property type="entry name" value="Biotin_lipoyl"/>
    <property type="match status" value="1"/>
</dbReference>
<dbReference type="SUPFAM" id="SSF47005">
    <property type="entry name" value="Peripheral subunit-binding domain of 2-oxo acid dehydrogenase complex"/>
    <property type="match status" value="1"/>
</dbReference>
<dbReference type="InterPro" id="IPR036625">
    <property type="entry name" value="E3-bd_dom_sf"/>
</dbReference>
<keyword evidence="5 7" id="KW-0450">Lipoyl</keyword>
<keyword evidence="4 7" id="KW-0808">Transferase</keyword>
<dbReference type="Pfam" id="PF02817">
    <property type="entry name" value="E3_binding"/>
    <property type="match status" value="1"/>
</dbReference>
<dbReference type="Pfam" id="PF00198">
    <property type="entry name" value="2-oxoacid_dh"/>
    <property type="match status" value="1"/>
</dbReference>
<evidence type="ECO:0000256" key="1">
    <source>
        <dbReference type="ARBA" id="ARBA00001938"/>
    </source>
</evidence>
<dbReference type="GO" id="GO:0005737">
    <property type="term" value="C:cytoplasm"/>
    <property type="evidence" value="ECO:0007669"/>
    <property type="project" value="TreeGrafter"/>
</dbReference>
<evidence type="ECO:0000256" key="3">
    <source>
        <dbReference type="ARBA" id="ARBA00011484"/>
    </source>
</evidence>
<evidence type="ECO:0000256" key="5">
    <source>
        <dbReference type="ARBA" id="ARBA00022823"/>
    </source>
</evidence>
<dbReference type="Gene3D" id="2.40.50.100">
    <property type="match status" value="1"/>
</dbReference>
<name>A0A3P3XPV0_9SPIR</name>
<reference evidence="11" key="1">
    <citation type="submission" date="2017-02" db="EMBL/GenBank/DDBJ databases">
        <authorList>
            <person name="Regsiter A."/>
            <person name="William W."/>
        </authorList>
    </citation>
    <scope>NUCLEOTIDE SEQUENCE</scope>
    <source>
        <strain evidence="11">BdmA 4</strain>
    </source>
</reference>
<dbReference type="InterPro" id="IPR001078">
    <property type="entry name" value="2-oxoacid_DH_actylTfrase"/>
</dbReference>
<evidence type="ECO:0000256" key="2">
    <source>
        <dbReference type="ARBA" id="ARBA00007317"/>
    </source>
</evidence>
<dbReference type="InterPro" id="IPR004167">
    <property type="entry name" value="PSBD"/>
</dbReference>
<dbReference type="InterPro" id="IPR023213">
    <property type="entry name" value="CAT-like_dom_sf"/>
</dbReference>
<dbReference type="InterPro" id="IPR050743">
    <property type="entry name" value="2-oxoacid_DH_E2_comp"/>
</dbReference>
<accession>A0A3P3XPV0</accession>
<keyword evidence="6 7" id="KW-0012">Acyltransferase</keyword>
<feature type="compositionally biased region" description="Low complexity" evidence="8">
    <location>
        <begin position="83"/>
        <end position="109"/>
    </location>
</feature>
<comment type="cofactor">
    <cofactor evidence="1 7">
        <name>(R)-lipoate</name>
        <dbReference type="ChEBI" id="CHEBI:83088"/>
    </cofactor>
</comment>
<dbReference type="Gene3D" id="4.10.320.10">
    <property type="entry name" value="E3-binding domain"/>
    <property type="match status" value="1"/>
</dbReference>
<evidence type="ECO:0000256" key="4">
    <source>
        <dbReference type="ARBA" id="ARBA00022679"/>
    </source>
</evidence>
<dbReference type="PANTHER" id="PTHR43178">
    <property type="entry name" value="DIHYDROLIPOAMIDE ACETYLTRANSFERASE COMPONENT OF PYRUVATE DEHYDROGENASE COMPLEX"/>
    <property type="match status" value="1"/>
</dbReference>
<evidence type="ECO:0000259" key="10">
    <source>
        <dbReference type="PROSITE" id="PS51826"/>
    </source>
</evidence>
<comment type="subunit">
    <text evidence="3">Forms a 24-polypeptide structural core with octahedral symmetry.</text>
</comment>